<protein>
    <recommendedName>
        <fullName evidence="2">Portal protein</fullName>
    </recommendedName>
</protein>
<dbReference type="InterPro" id="IPR032427">
    <property type="entry name" value="P22_portal"/>
</dbReference>
<dbReference type="AlphaFoldDB" id="A0A0F9REL6"/>
<proteinExistence type="predicted"/>
<sequence>MSDLKEAREKDHYLLDNSAEDFEKMEQCFRYITYEQWEPGLKKELIDKKRPALTIDLTSSFVNTMGGIERDFRSGLEAMPMEGGDQETAAIWTYILKYLNRNKRIERMSSRVNKDVVVCGIGWTDNHIRLGDDFLNEIDPRWESPFRVRRDPQGLDIDQSDWNLMARDRWMTDLQIKDRWPDADIRELTKEMDAEALRAFIIEDDKDYFQSQTFRVEAFLDHKRLKRRVWELYERVYKREKFVYSTDTGQVRSLEQFLKDPETRQAFDFAQVQNQQRLEPKDAQELVEFMTAAGVPGMGVIEKSTNKIHMGIYTTGATLQKMEVLPYNHGEFPIIPTFGYIGHRRDGRLRPHGIVQGLMDPQDEKNKRRSQALDILNRANKGGGYYQLGKGFTIEDLQAMQTSGTWVGFRGKFTDVIHEREQKHLGILSDITALEQMGEADMAKVSGMPDPLQGRATNSKESGVLAQTRIQQGLKGVTELMDNMEASRTALYKQDLSYVQQYFTKDKVSRIIGNEDLKVDQAAIEQFLQNFRALKYDVVLNPEASPTARQWQFTKAMEMLQFGVPPQIMLEPMLELSDFPGKDKILASMQQLQPQLDTSASGPKQ</sequence>
<accession>A0A0F9REL6</accession>
<evidence type="ECO:0008006" key="2">
    <source>
        <dbReference type="Google" id="ProtNLM"/>
    </source>
</evidence>
<comment type="caution">
    <text evidence="1">The sequence shown here is derived from an EMBL/GenBank/DDBJ whole genome shotgun (WGS) entry which is preliminary data.</text>
</comment>
<evidence type="ECO:0000313" key="1">
    <source>
        <dbReference type="EMBL" id="KKN23531.1"/>
    </source>
</evidence>
<gene>
    <name evidence="1" type="ORF">LCGC14_0903980</name>
</gene>
<dbReference type="EMBL" id="LAZR01002961">
    <property type="protein sequence ID" value="KKN23531.1"/>
    <property type="molecule type" value="Genomic_DNA"/>
</dbReference>
<dbReference type="Pfam" id="PF16510">
    <property type="entry name" value="P22_portal"/>
    <property type="match status" value="1"/>
</dbReference>
<reference evidence="1" key="1">
    <citation type="journal article" date="2015" name="Nature">
        <title>Complex archaea that bridge the gap between prokaryotes and eukaryotes.</title>
        <authorList>
            <person name="Spang A."/>
            <person name="Saw J.H."/>
            <person name="Jorgensen S.L."/>
            <person name="Zaremba-Niedzwiedzka K."/>
            <person name="Martijn J."/>
            <person name="Lind A.E."/>
            <person name="van Eijk R."/>
            <person name="Schleper C."/>
            <person name="Guy L."/>
            <person name="Ettema T.J."/>
        </authorList>
    </citation>
    <scope>NUCLEOTIDE SEQUENCE</scope>
</reference>
<organism evidence="1">
    <name type="scientific">marine sediment metagenome</name>
    <dbReference type="NCBI Taxonomy" id="412755"/>
    <lineage>
        <taxon>unclassified sequences</taxon>
        <taxon>metagenomes</taxon>
        <taxon>ecological metagenomes</taxon>
    </lineage>
</organism>
<name>A0A0F9REL6_9ZZZZ</name>